<evidence type="ECO:0000313" key="1">
    <source>
        <dbReference type="EMBL" id="ALX47710.1"/>
    </source>
</evidence>
<dbReference type="STRING" id="1472767.AOX59_03280"/>
<dbReference type="EMBL" id="CP013862">
    <property type="protein sequence ID" value="ALX47710.1"/>
    <property type="molecule type" value="Genomic_DNA"/>
</dbReference>
<name>A0A0U4FGC2_9BACI</name>
<dbReference type="Proteomes" id="UP000050331">
    <property type="component" value="Chromosome"/>
</dbReference>
<dbReference type="KEGG" id="lao:AOX59_03280"/>
<evidence type="ECO:0000313" key="2">
    <source>
        <dbReference type="Proteomes" id="UP000050331"/>
    </source>
</evidence>
<reference evidence="1 2" key="1">
    <citation type="submission" date="2016-01" db="EMBL/GenBank/DDBJ databases">
        <title>Complete genome sequence of strain Lentibacillus amyloliquefaciens LAM0015T isolated from saline sediment.</title>
        <authorList>
            <person name="Wang J.-L."/>
            <person name="He M.-X."/>
        </authorList>
    </citation>
    <scope>NUCLEOTIDE SEQUENCE [LARGE SCALE GENOMIC DNA]</scope>
    <source>
        <strain evidence="1 2">LAM0015</strain>
    </source>
</reference>
<protein>
    <submittedName>
        <fullName evidence="1">Uncharacterized protein</fullName>
    </submittedName>
</protein>
<keyword evidence="2" id="KW-1185">Reference proteome</keyword>
<proteinExistence type="predicted"/>
<accession>A0A0U4FGC2</accession>
<sequence>MVVSLLLMVGCSSNSDASPEEKENADVFNETDKIVQEFYQAGFELNIPKVYSMLSPEGQDKLENETYVTGIVKDDGSKLHAQDMIQEEDYQNYKDKYSDQFKDFDELNEGYEIRRYDSVYNEDSKEVIYYVKPWRGSKFEDGDSNFISIKQNEDGEWEIQEFIDSIPEAVNDKDSGTVIHPYKETEE</sequence>
<dbReference type="AlphaFoldDB" id="A0A0U4FGC2"/>
<organism evidence="1 2">
    <name type="scientific">Lentibacillus amyloliquefaciens</name>
    <dbReference type="NCBI Taxonomy" id="1472767"/>
    <lineage>
        <taxon>Bacteria</taxon>
        <taxon>Bacillati</taxon>
        <taxon>Bacillota</taxon>
        <taxon>Bacilli</taxon>
        <taxon>Bacillales</taxon>
        <taxon>Bacillaceae</taxon>
        <taxon>Lentibacillus</taxon>
    </lineage>
</organism>
<gene>
    <name evidence="1" type="ORF">AOX59_03280</name>
</gene>